<gene>
    <name evidence="2" type="ORF">SAMN05444406_1255</name>
</gene>
<evidence type="ECO:0000256" key="1">
    <source>
        <dbReference type="SAM" id="Phobius"/>
    </source>
</evidence>
<sequence>MVPRSIILRPLLDEGFFVKRGVWGLFELKHIDPVGMIFMLLGGILGYGARWIVLYALKPPQEQSMKWIIAMKLVGLILVIVGMFKIMNTF</sequence>
<keyword evidence="3" id="KW-1185">Reference proteome</keyword>
<protein>
    <submittedName>
        <fullName evidence="2">Uncharacterized protein</fullName>
    </submittedName>
</protein>
<keyword evidence="1" id="KW-1133">Transmembrane helix</keyword>
<accession>A0A1I5XE86</accession>
<reference evidence="2 3" key="1">
    <citation type="submission" date="2016-10" db="EMBL/GenBank/DDBJ databases">
        <authorList>
            <person name="de Groot N.N."/>
        </authorList>
    </citation>
    <scope>NUCLEOTIDE SEQUENCE [LARGE SCALE GENOMIC DNA]</scope>
    <source>
        <strain evidence="2 3">DSM 20678</strain>
    </source>
</reference>
<organism evidence="2 3">
    <name type="scientific">Caldicoprobacter faecalis</name>
    <dbReference type="NCBI Taxonomy" id="937334"/>
    <lineage>
        <taxon>Bacteria</taxon>
        <taxon>Bacillati</taxon>
        <taxon>Bacillota</taxon>
        <taxon>Clostridia</taxon>
        <taxon>Caldicoprobacterales</taxon>
        <taxon>Caldicoprobacteraceae</taxon>
        <taxon>Caldicoprobacter</taxon>
    </lineage>
</organism>
<proteinExistence type="predicted"/>
<name>A0A1I5XE86_9FIRM</name>
<dbReference type="STRING" id="937334.SAMN05444406_1255"/>
<dbReference type="AlphaFoldDB" id="A0A1I5XE86"/>
<dbReference type="Proteomes" id="UP000198577">
    <property type="component" value="Unassembled WGS sequence"/>
</dbReference>
<evidence type="ECO:0000313" key="3">
    <source>
        <dbReference type="Proteomes" id="UP000198577"/>
    </source>
</evidence>
<evidence type="ECO:0000313" key="2">
    <source>
        <dbReference type="EMBL" id="SFQ30292.1"/>
    </source>
</evidence>
<feature type="transmembrane region" description="Helical" evidence="1">
    <location>
        <begin position="34"/>
        <end position="57"/>
    </location>
</feature>
<feature type="transmembrane region" description="Helical" evidence="1">
    <location>
        <begin position="69"/>
        <end position="87"/>
    </location>
</feature>
<dbReference type="EMBL" id="FOXR01000025">
    <property type="protein sequence ID" value="SFQ30292.1"/>
    <property type="molecule type" value="Genomic_DNA"/>
</dbReference>
<keyword evidence="1" id="KW-0812">Transmembrane</keyword>
<keyword evidence="1" id="KW-0472">Membrane</keyword>